<dbReference type="Pfam" id="PF00857">
    <property type="entry name" value="Isochorismatase"/>
    <property type="match status" value="2"/>
</dbReference>
<reference evidence="4 5" key="1">
    <citation type="submission" date="2018-02" db="EMBL/GenBank/DDBJ databases">
        <title>Draft genome sequences of Elsinoe sp., causing black scab on jojoba.</title>
        <authorList>
            <person name="Stodart B."/>
            <person name="Jeffress S."/>
            <person name="Ash G."/>
            <person name="Arun Chinnappa K."/>
        </authorList>
    </citation>
    <scope>NUCLEOTIDE SEQUENCE [LARGE SCALE GENOMIC DNA]</scope>
    <source>
        <strain evidence="4 5">Hillstone_2</strain>
    </source>
</reference>
<dbReference type="Gene3D" id="3.40.50.850">
    <property type="entry name" value="Isochorismatase-like"/>
    <property type="match status" value="1"/>
</dbReference>
<dbReference type="PANTHER" id="PTHR43540">
    <property type="entry name" value="PEROXYUREIDOACRYLATE/UREIDOACRYLATE AMIDOHYDROLASE-RELATED"/>
    <property type="match status" value="1"/>
</dbReference>
<feature type="domain" description="Isochorismatase-like" evidence="3">
    <location>
        <begin position="199"/>
        <end position="280"/>
    </location>
</feature>
<dbReference type="InterPro" id="IPR050272">
    <property type="entry name" value="Isochorismatase-like_hydrls"/>
</dbReference>
<organism evidence="4 5">
    <name type="scientific">Elsinoe australis</name>
    <dbReference type="NCBI Taxonomy" id="40998"/>
    <lineage>
        <taxon>Eukaryota</taxon>
        <taxon>Fungi</taxon>
        <taxon>Dikarya</taxon>
        <taxon>Ascomycota</taxon>
        <taxon>Pezizomycotina</taxon>
        <taxon>Dothideomycetes</taxon>
        <taxon>Dothideomycetidae</taxon>
        <taxon>Myriangiales</taxon>
        <taxon>Elsinoaceae</taxon>
        <taxon>Elsinoe</taxon>
    </lineage>
</organism>
<dbReference type="AlphaFoldDB" id="A0A4U7BFC2"/>
<comment type="similarity">
    <text evidence="1">Belongs to the isochorismatase family.</text>
</comment>
<evidence type="ECO:0000313" key="5">
    <source>
        <dbReference type="Proteomes" id="UP000308133"/>
    </source>
</evidence>
<evidence type="ECO:0000313" key="4">
    <source>
        <dbReference type="EMBL" id="TKX27344.1"/>
    </source>
</evidence>
<dbReference type="SUPFAM" id="SSF52499">
    <property type="entry name" value="Isochorismatase-like hydrolases"/>
    <property type="match status" value="1"/>
</dbReference>
<dbReference type="Proteomes" id="UP000308133">
    <property type="component" value="Unassembled WGS sequence"/>
</dbReference>
<comment type="caution">
    <text evidence="4">The sequence shown here is derived from an EMBL/GenBank/DDBJ whole genome shotgun (WGS) entry which is preliminary data.</text>
</comment>
<dbReference type="InterPro" id="IPR036380">
    <property type="entry name" value="Isochorismatase-like_sf"/>
</dbReference>
<sequence length="303" mass="32968">MTAPRATLVGNDTNFHIHHTNYLDLTRTHPSPPPSNSILLPTRTAPLLLDPARTALVIVDMQNFFLSSALGRKTGHGHTAAAQLAQHAIPAARKAGIRVVWLNWGLTDADIGKLPPGMKRSFGDNGVEIEIEAKEAPGVGEVTKPWKDKRLYKGLGSEMGVVKVDGKDVDAGRVLMRDAWNAALYPPFDQMWEEGRKLETRPDVWMYKDRLSGMWGARTMCQDFLEKEGLTSLIFAGVNTDQCVSGTLTDAFSKGYDCVLLSDGCGTTSPAAAQEGIEYNAAKTWGWLSDCETLATAVGKLPN</sequence>
<gene>
    <name evidence="4" type="ORF">C1H76_0181</name>
</gene>
<dbReference type="PANTHER" id="PTHR43540:SF9">
    <property type="entry name" value="FAMILY HYDROLASE, PUTATIVE (AFU_ORTHOLOGUE AFUA_2G08700)-RELATED"/>
    <property type="match status" value="1"/>
</dbReference>
<dbReference type="EMBL" id="PTQR01000004">
    <property type="protein sequence ID" value="TKX27344.1"/>
    <property type="molecule type" value="Genomic_DNA"/>
</dbReference>
<keyword evidence="2" id="KW-0378">Hydrolase</keyword>
<accession>A0A4U7BFC2</accession>
<dbReference type="InterPro" id="IPR000868">
    <property type="entry name" value="Isochorismatase-like_dom"/>
</dbReference>
<evidence type="ECO:0000256" key="2">
    <source>
        <dbReference type="ARBA" id="ARBA00022801"/>
    </source>
</evidence>
<protein>
    <submittedName>
        <fullName evidence="4">Isochorismatase-like protein 1</fullName>
    </submittedName>
</protein>
<feature type="domain" description="Isochorismatase-like" evidence="3">
    <location>
        <begin position="54"/>
        <end position="119"/>
    </location>
</feature>
<evidence type="ECO:0000256" key="1">
    <source>
        <dbReference type="ARBA" id="ARBA00006336"/>
    </source>
</evidence>
<name>A0A4U7BFC2_9PEZI</name>
<proteinExistence type="inferred from homology"/>
<dbReference type="GO" id="GO:0016787">
    <property type="term" value="F:hydrolase activity"/>
    <property type="evidence" value="ECO:0007669"/>
    <property type="project" value="UniProtKB-KW"/>
</dbReference>
<evidence type="ECO:0000259" key="3">
    <source>
        <dbReference type="Pfam" id="PF00857"/>
    </source>
</evidence>